<keyword evidence="3" id="KW-1185">Reference proteome</keyword>
<sequence>MENKYHLRTVADTASKACFICYKPTTKVLITPDNKDFFYVCPGHLTDKGFCTPVTNPDAEAAKRKREELEKRIAEVTAEYEEKQRRKKAKAKEKSKDDDKDKEKESKDSKSKDDDGDLEKEKNEKVKPLLDSQAWDSCSNSTQY</sequence>
<dbReference type="Pfam" id="PF08432">
    <property type="entry name" value="Vfa1"/>
    <property type="match status" value="1"/>
</dbReference>
<protein>
    <recommendedName>
        <fullName evidence="4">DUF1742-domain-containing protein</fullName>
    </recommendedName>
</protein>
<feature type="region of interest" description="Disordered" evidence="1">
    <location>
        <begin position="75"/>
        <end position="144"/>
    </location>
</feature>
<proteinExistence type="predicted"/>
<evidence type="ECO:0000313" key="2">
    <source>
        <dbReference type="EMBL" id="KKY23882.1"/>
    </source>
</evidence>
<dbReference type="AlphaFoldDB" id="A0A0G2EM97"/>
<feature type="compositionally biased region" description="Basic and acidic residues" evidence="1">
    <location>
        <begin position="92"/>
        <end position="128"/>
    </location>
</feature>
<evidence type="ECO:0000313" key="3">
    <source>
        <dbReference type="Proteomes" id="UP000053317"/>
    </source>
</evidence>
<feature type="compositionally biased region" description="Polar residues" evidence="1">
    <location>
        <begin position="134"/>
        <end position="144"/>
    </location>
</feature>
<organism evidence="2 3">
    <name type="scientific">Phaeomoniella chlamydospora</name>
    <name type="common">Phaeoacremonium chlamydosporum</name>
    <dbReference type="NCBI Taxonomy" id="158046"/>
    <lineage>
        <taxon>Eukaryota</taxon>
        <taxon>Fungi</taxon>
        <taxon>Dikarya</taxon>
        <taxon>Ascomycota</taxon>
        <taxon>Pezizomycotina</taxon>
        <taxon>Eurotiomycetes</taxon>
        <taxon>Chaetothyriomycetidae</taxon>
        <taxon>Phaeomoniellales</taxon>
        <taxon>Phaeomoniellaceae</taxon>
        <taxon>Phaeomoniella</taxon>
    </lineage>
</organism>
<dbReference type="GO" id="GO:0005768">
    <property type="term" value="C:endosome"/>
    <property type="evidence" value="ECO:0007669"/>
    <property type="project" value="TreeGrafter"/>
</dbReference>
<evidence type="ECO:0000256" key="1">
    <source>
        <dbReference type="SAM" id="MobiDB-lite"/>
    </source>
</evidence>
<feature type="compositionally biased region" description="Basic and acidic residues" evidence="1">
    <location>
        <begin position="75"/>
        <end position="84"/>
    </location>
</feature>
<accession>A0A0G2EM97</accession>
<name>A0A0G2EM97_PHACM</name>
<dbReference type="OrthoDB" id="2158714at2759"/>
<dbReference type="PANTHER" id="PTHR28218">
    <property type="entry name" value="VPS4-ASSOCIATED PROTEIN 1"/>
    <property type="match status" value="1"/>
</dbReference>
<dbReference type="PANTHER" id="PTHR28218:SF1">
    <property type="entry name" value="VPS4-ASSOCIATED PROTEIN 1"/>
    <property type="match status" value="1"/>
</dbReference>
<evidence type="ECO:0008006" key="4">
    <source>
        <dbReference type="Google" id="ProtNLM"/>
    </source>
</evidence>
<dbReference type="GO" id="GO:0007034">
    <property type="term" value="P:vacuolar transport"/>
    <property type="evidence" value="ECO:0007669"/>
    <property type="project" value="TreeGrafter"/>
</dbReference>
<dbReference type="InterPro" id="IPR013640">
    <property type="entry name" value="Vfa1"/>
</dbReference>
<dbReference type="EMBL" id="LCWF01000064">
    <property type="protein sequence ID" value="KKY23882.1"/>
    <property type="molecule type" value="Genomic_DNA"/>
</dbReference>
<comment type="caution">
    <text evidence="2">The sequence shown here is derived from an EMBL/GenBank/DDBJ whole genome shotgun (WGS) entry which is preliminary data.</text>
</comment>
<dbReference type="Proteomes" id="UP000053317">
    <property type="component" value="Unassembled WGS sequence"/>
</dbReference>
<gene>
    <name evidence="2" type="ORF">UCRPC4_g02695</name>
</gene>
<reference evidence="2 3" key="2">
    <citation type="submission" date="2015-05" db="EMBL/GenBank/DDBJ databases">
        <authorList>
            <person name="Morales-Cruz A."/>
            <person name="Amrine K.C."/>
            <person name="Cantu D."/>
        </authorList>
    </citation>
    <scope>NUCLEOTIDE SEQUENCE [LARGE SCALE GENOMIC DNA]</scope>
    <source>
        <strain evidence="2">UCRPC4</strain>
    </source>
</reference>
<reference evidence="2 3" key="1">
    <citation type="submission" date="2015-05" db="EMBL/GenBank/DDBJ databases">
        <title>Distinctive expansion of gene families associated with plant cell wall degradation and secondary metabolism in the genomes of grapevine trunk pathogens.</title>
        <authorList>
            <person name="Lawrence D.P."/>
            <person name="Travadon R."/>
            <person name="Rolshausen P.E."/>
            <person name="Baumgartner K."/>
        </authorList>
    </citation>
    <scope>NUCLEOTIDE SEQUENCE [LARGE SCALE GENOMIC DNA]</scope>
    <source>
        <strain evidence="2">UCRPC4</strain>
    </source>
</reference>